<protein>
    <recommendedName>
        <fullName evidence="4">Cell wall protein</fullName>
    </recommendedName>
</protein>
<evidence type="ECO:0000313" key="2">
    <source>
        <dbReference type="EMBL" id="KAJ7627065.1"/>
    </source>
</evidence>
<feature type="signal peptide" evidence="1">
    <location>
        <begin position="1"/>
        <end position="17"/>
    </location>
</feature>
<keyword evidence="3" id="KW-1185">Reference proteome</keyword>
<dbReference type="EMBL" id="JARKIF010000011">
    <property type="protein sequence ID" value="KAJ7627065.1"/>
    <property type="molecule type" value="Genomic_DNA"/>
</dbReference>
<dbReference type="Proteomes" id="UP001221142">
    <property type="component" value="Unassembled WGS sequence"/>
</dbReference>
<reference evidence="2" key="1">
    <citation type="submission" date="2023-03" db="EMBL/GenBank/DDBJ databases">
        <title>Massive genome expansion in bonnet fungi (Mycena s.s.) driven by repeated elements and novel gene families across ecological guilds.</title>
        <authorList>
            <consortium name="Lawrence Berkeley National Laboratory"/>
            <person name="Harder C.B."/>
            <person name="Miyauchi S."/>
            <person name="Viragh M."/>
            <person name="Kuo A."/>
            <person name="Thoen E."/>
            <person name="Andreopoulos B."/>
            <person name="Lu D."/>
            <person name="Skrede I."/>
            <person name="Drula E."/>
            <person name="Henrissat B."/>
            <person name="Morin E."/>
            <person name="Kohler A."/>
            <person name="Barry K."/>
            <person name="LaButti K."/>
            <person name="Morin E."/>
            <person name="Salamov A."/>
            <person name="Lipzen A."/>
            <person name="Mereny Z."/>
            <person name="Hegedus B."/>
            <person name="Baldrian P."/>
            <person name="Stursova M."/>
            <person name="Weitz H."/>
            <person name="Taylor A."/>
            <person name="Grigoriev I.V."/>
            <person name="Nagy L.G."/>
            <person name="Martin F."/>
            <person name="Kauserud H."/>
        </authorList>
    </citation>
    <scope>NUCLEOTIDE SEQUENCE</scope>
    <source>
        <strain evidence="2">9284</strain>
    </source>
</reference>
<evidence type="ECO:0000256" key="1">
    <source>
        <dbReference type="SAM" id="SignalP"/>
    </source>
</evidence>
<keyword evidence="1" id="KW-0732">Signal</keyword>
<gene>
    <name evidence="2" type="ORF">FB45DRAFT_920586</name>
</gene>
<evidence type="ECO:0008006" key="4">
    <source>
        <dbReference type="Google" id="ProtNLM"/>
    </source>
</evidence>
<accession>A0AAD7FLU7</accession>
<comment type="caution">
    <text evidence="2">The sequence shown here is derived from an EMBL/GenBank/DDBJ whole genome shotgun (WGS) entry which is preliminary data.</text>
</comment>
<sequence length="185" mass="19423">MLLSHLFSLAFISAACASTLNVRQTTNTNAAIRTIIDPLDMTARIVASTLNTLQANHSLNSVTLATQLTILEARLQSATTQLANTTTSAGSVTVSPTNDELGDTFGETMQLVTTSLSGISAQGSVSDFASQMSTLDPIFAATVKQFKTTAPLSVKIAQTLMLDAQQFLITEGLTETQAAIFPPPA</sequence>
<proteinExistence type="predicted"/>
<dbReference type="AlphaFoldDB" id="A0AAD7FLU7"/>
<name>A0AAD7FLU7_9AGAR</name>
<organism evidence="2 3">
    <name type="scientific">Roridomyces roridus</name>
    <dbReference type="NCBI Taxonomy" id="1738132"/>
    <lineage>
        <taxon>Eukaryota</taxon>
        <taxon>Fungi</taxon>
        <taxon>Dikarya</taxon>
        <taxon>Basidiomycota</taxon>
        <taxon>Agaricomycotina</taxon>
        <taxon>Agaricomycetes</taxon>
        <taxon>Agaricomycetidae</taxon>
        <taxon>Agaricales</taxon>
        <taxon>Marasmiineae</taxon>
        <taxon>Mycenaceae</taxon>
        <taxon>Roridomyces</taxon>
    </lineage>
</organism>
<evidence type="ECO:0000313" key="3">
    <source>
        <dbReference type="Proteomes" id="UP001221142"/>
    </source>
</evidence>
<feature type="chain" id="PRO_5042115827" description="Cell wall protein" evidence="1">
    <location>
        <begin position="18"/>
        <end position="185"/>
    </location>
</feature>